<keyword evidence="1" id="KW-0812">Transmembrane</keyword>
<evidence type="ECO:0000313" key="3">
    <source>
        <dbReference type="Proteomes" id="UP000184389"/>
    </source>
</evidence>
<dbReference type="Proteomes" id="UP000184389">
    <property type="component" value="Unassembled WGS sequence"/>
</dbReference>
<dbReference type="PROSITE" id="PS51107">
    <property type="entry name" value="PTS_EIIC_TYPE_5"/>
    <property type="match status" value="1"/>
</dbReference>
<dbReference type="GO" id="GO:0009401">
    <property type="term" value="P:phosphoenolpyruvate-dependent sugar phosphotransferase system"/>
    <property type="evidence" value="ECO:0007669"/>
    <property type="project" value="InterPro"/>
</dbReference>
<dbReference type="STRING" id="1123281.SAMN02745180_02347"/>
<feature type="transmembrane region" description="Helical" evidence="1">
    <location>
        <begin position="142"/>
        <end position="163"/>
    </location>
</feature>
<dbReference type="EMBL" id="FQXR01000014">
    <property type="protein sequence ID" value="SHI13990.1"/>
    <property type="molecule type" value="Genomic_DNA"/>
</dbReference>
<gene>
    <name evidence="2" type="ORF">SAMN02745180_02347</name>
</gene>
<accession>A0A1M5YQ15</accession>
<dbReference type="GO" id="GO:0016020">
    <property type="term" value="C:membrane"/>
    <property type="evidence" value="ECO:0007669"/>
    <property type="project" value="InterPro"/>
</dbReference>
<dbReference type="NCBIfam" id="TIGR00821">
    <property type="entry name" value="EII-GUT"/>
    <property type="match status" value="1"/>
</dbReference>
<proteinExistence type="predicted"/>
<dbReference type="PANTHER" id="PTHR40399">
    <property type="entry name" value="PTS SYSTEM GLUCITOL/SORBITOL-SPECIFIC EIIC COMPONENT"/>
    <property type="match status" value="1"/>
</dbReference>
<dbReference type="Pfam" id="PF03608">
    <property type="entry name" value="EII-GUT"/>
    <property type="match status" value="1"/>
</dbReference>
<name>A0A1M5YQ15_9FIRM</name>
<dbReference type="OrthoDB" id="9799765at2"/>
<feature type="transmembrane region" description="Helical" evidence="1">
    <location>
        <begin position="22"/>
        <end position="47"/>
    </location>
</feature>
<evidence type="ECO:0000256" key="1">
    <source>
        <dbReference type="SAM" id="Phobius"/>
    </source>
</evidence>
<keyword evidence="1" id="KW-1133">Transmembrane helix</keyword>
<dbReference type="PANTHER" id="PTHR40399:SF1">
    <property type="entry name" value="PTS SYSTEM GLUCITOL_SORBITOL-SPECIFIC EIIC COMPONENT"/>
    <property type="match status" value="1"/>
</dbReference>
<dbReference type="RefSeq" id="WP_072744984.1">
    <property type="nucleotide sequence ID" value="NZ_FQXR01000014.1"/>
</dbReference>
<feature type="transmembrane region" description="Helical" evidence="1">
    <location>
        <begin position="67"/>
        <end position="87"/>
    </location>
</feature>
<dbReference type="InterPro" id="IPR004699">
    <property type="entry name" value="PTS_IID_sorb"/>
</dbReference>
<sequence length="171" mass="18758">MEVLARGAEGFIGLFQQGGETFVGLVTGILPTLIVLITFVNAIVKIIGEDRVQGVAKKATKNVITRYTLLPLIAVFFLTNPMCYTFGKFLDEKYKPAFYDAAVSFVHPITGLFPHANPAELFVYLGIAEGIKQLGLPLGQLAVRYFLVGLIVIFMRGVVTEFITARMLGKK</sequence>
<dbReference type="PIRSF" id="PIRSF038321">
    <property type="entry name" value="PTS_glc_srb_IIC"/>
    <property type="match status" value="1"/>
</dbReference>
<evidence type="ECO:0000313" key="2">
    <source>
        <dbReference type="EMBL" id="SHI13990.1"/>
    </source>
</evidence>
<dbReference type="AlphaFoldDB" id="A0A1M5YQ15"/>
<reference evidence="2 3" key="1">
    <citation type="submission" date="2016-11" db="EMBL/GenBank/DDBJ databases">
        <authorList>
            <person name="Jaros S."/>
            <person name="Januszkiewicz K."/>
            <person name="Wedrychowicz H."/>
        </authorList>
    </citation>
    <scope>NUCLEOTIDE SEQUENCE [LARGE SCALE GENOMIC DNA]</scope>
    <source>
        <strain evidence="2 3">DSM 13106</strain>
    </source>
</reference>
<protein>
    <submittedName>
        <fullName evidence="2">PTS system, glucitol/sorbitol-specific IIC component</fullName>
    </submittedName>
</protein>
<keyword evidence="3" id="KW-1185">Reference proteome</keyword>
<organism evidence="2 3">
    <name type="scientific">Sporanaerobacter acetigenes DSM 13106</name>
    <dbReference type="NCBI Taxonomy" id="1123281"/>
    <lineage>
        <taxon>Bacteria</taxon>
        <taxon>Bacillati</taxon>
        <taxon>Bacillota</taxon>
        <taxon>Tissierellia</taxon>
        <taxon>Tissierellales</taxon>
        <taxon>Sporanaerobacteraceae</taxon>
        <taxon>Sporanaerobacter</taxon>
    </lineage>
</organism>
<keyword evidence="1" id="KW-0472">Membrane</keyword>